<reference evidence="3" key="1">
    <citation type="submission" date="2022-03" db="EMBL/GenBank/DDBJ databases">
        <authorList>
            <person name="Martin C."/>
        </authorList>
    </citation>
    <scope>NUCLEOTIDE SEQUENCE</scope>
</reference>
<evidence type="ECO:0000256" key="1">
    <source>
        <dbReference type="SAM" id="MobiDB-lite"/>
    </source>
</evidence>
<dbReference type="EMBL" id="CAIIXF020000008">
    <property type="protein sequence ID" value="CAH1792532.1"/>
    <property type="molecule type" value="Genomic_DNA"/>
</dbReference>
<keyword evidence="4" id="KW-1185">Reference proteome</keyword>
<organism evidence="3 4">
    <name type="scientific">Owenia fusiformis</name>
    <name type="common">Polychaete worm</name>
    <dbReference type="NCBI Taxonomy" id="6347"/>
    <lineage>
        <taxon>Eukaryota</taxon>
        <taxon>Metazoa</taxon>
        <taxon>Spiralia</taxon>
        <taxon>Lophotrochozoa</taxon>
        <taxon>Annelida</taxon>
        <taxon>Polychaeta</taxon>
        <taxon>Sedentaria</taxon>
        <taxon>Canalipalpata</taxon>
        <taxon>Sabellida</taxon>
        <taxon>Oweniida</taxon>
        <taxon>Oweniidae</taxon>
        <taxon>Owenia</taxon>
    </lineage>
</organism>
<evidence type="ECO:0000256" key="2">
    <source>
        <dbReference type="SAM" id="Phobius"/>
    </source>
</evidence>
<accession>A0A8S4PLR3</accession>
<name>A0A8S4PLR3_OWEFU</name>
<dbReference type="AlphaFoldDB" id="A0A8S4PLR3"/>
<keyword evidence="2" id="KW-0812">Transmembrane</keyword>
<dbReference type="Proteomes" id="UP000749559">
    <property type="component" value="Unassembled WGS sequence"/>
</dbReference>
<evidence type="ECO:0000313" key="4">
    <source>
        <dbReference type="Proteomes" id="UP000749559"/>
    </source>
</evidence>
<evidence type="ECO:0000313" key="3">
    <source>
        <dbReference type="EMBL" id="CAH1792532.1"/>
    </source>
</evidence>
<feature type="region of interest" description="Disordered" evidence="1">
    <location>
        <begin position="1"/>
        <end position="26"/>
    </location>
</feature>
<comment type="caution">
    <text evidence="3">The sequence shown here is derived from an EMBL/GenBank/DDBJ whole genome shotgun (WGS) entry which is preliminary data.</text>
</comment>
<keyword evidence="2" id="KW-1133">Transmembrane helix</keyword>
<feature type="compositionally biased region" description="Low complexity" evidence="1">
    <location>
        <begin position="1"/>
        <end position="16"/>
    </location>
</feature>
<protein>
    <submittedName>
        <fullName evidence="3">Uncharacterized protein</fullName>
    </submittedName>
</protein>
<gene>
    <name evidence="3" type="ORF">OFUS_LOCUS17490</name>
</gene>
<keyword evidence="2" id="KW-0472">Membrane</keyword>
<feature type="transmembrane region" description="Helical" evidence="2">
    <location>
        <begin position="37"/>
        <end position="59"/>
    </location>
</feature>
<sequence length="114" mass="13003">MSNVASKSVSISTSSSTLNEVDDDESKNTFNLRHPNIYFHVSVSFSNNNIFPFCFIELFRLGRSVKKMLRIICCNDICVSKWKIKHIILYIDELGINVPFGPNVYPYIRPAPGE</sequence>
<proteinExistence type="predicted"/>